<evidence type="ECO:0000313" key="3">
    <source>
        <dbReference type="Proteomes" id="UP000467214"/>
    </source>
</evidence>
<feature type="compositionally biased region" description="Low complexity" evidence="1">
    <location>
        <begin position="57"/>
        <end position="71"/>
    </location>
</feature>
<keyword evidence="3" id="KW-1185">Reference proteome</keyword>
<sequence length="384" mass="41992">MRALRPLLLALALSLFVHLLLLGHEAWQLPLAVPQEQALRPLTATLKKMQLADSDAQQAQASAAKTTAALAPRKSAPKPAHSTTQDAKPDNKKAASAPAAQQLQALVPDEPSAPKKPAKPASPAQPRLAETLAALDKLNASAPEASAPQAAKQEAPAGYMQPQNAITRFPDQATLYYHAYYGAAMVGGGQIVWQRTGANYRIEARIKGLFGPALRYLSEGRVSKKGLRPDSYQAFRNDTLREHARFDYDAQRLDYGDKEAKSTQLEKGAQDVLSLAFQLALNGADLGDMPTQITTGKKVYSYPLKAAGETDYDTDEGRMRVALVRASKDGDVNEYWLAPDFANLPVRILRADRDKSLELRAYQIDIDGSAIWKLPPRKMRKNEN</sequence>
<dbReference type="AlphaFoldDB" id="A0A845BZ24"/>
<organism evidence="2 3">
    <name type="scientific">Craterilacuibacter sinensis</name>
    <dbReference type="NCBI Taxonomy" id="2686017"/>
    <lineage>
        <taxon>Bacteria</taxon>
        <taxon>Pseudomonadati</taxon>
        <taxon>Pseudomonadota</taxon>
        <taxon>Betaproteobacteria</taxon>
        <taxon>Neisseriales</taxon>
        <taxon>Neisseriaceae</taxon>
        <taxon>Craterilacuibacter</taxon>
    </lineage>
</organism>
<evidence type="ECO:0000256" key="1">
    <source>
        <dbReference type="SAM" id="MobiDB-lite"/>
    </source>
</evidence>
<gene>
    <name evidence="2" type="ORF">GQF02_12345</name>
</gene>
<dbReference type="EMBL" id="WSSB01000011">
    <property type="protein sequence ID" value="MXR37763.1"/>
    <property type="molecule type" value="Genomic_DNA"/>
</dbReference>
<name>A0A845BZ24_9NEIS</name>
<dbReference type="RefSeq" id="WP_160797534.1">
    <property type="nucleotide sequence ID" value="NZ_WSSB01000011.1"/>
</dbReference>
<dbReference type="Pfam" id="PF11306">
    <property type="entry name" value="DUF3108"/>
    <property type="match status" value="1"/>
</dbReference>
<reference evidence="2 3" key="1">
    <citation type="submission" date="2019-12" db="EMBL/GenBank/DDBJ databases">
        <title>Neisseriaceae gen. nov. sp. Genome sequencing and assembly.</title>
        <authorList>
            <person name="Liu Z."/>
            <person name="Li A."/>
        </authorList>
    </citation>
    <scope>NUCLEOTIDE SEQUENCE [LARGE SCALE GENOMIC DNA]</scope>
    <source>
        <strain evidence="2 3">B2N2-7</strain>
    </source>
</reference>
<dbReference type="InterPro" id="IPR021457">
    <property type="entry name" value="DUF3108"/>
</dbReference>
<proteinExistence type="predicted"/>
<comment type="caution">
    <text evidence="2">The sequence shown here is derived from an EMBL/GenBank/DDBJ whole genome shotgun (WGS) entry which is preliminary data.</text>
</comment>
<dbReference type="Proteomes" id="UP000467214">
    <property type="component" value="Unassembled WGS sequence"/>
</dbReference>
<evidence type="ECO:0000313" key="2">
    <source>
        <dbReference type="EMBL" id="MXR37763.1"/>
    </source>
</evidence>
<protein>
    <submittedName>
        <fullName evidence="2">DUF3108 domain-containing protein</fullName>
    </submittedName>
</protein>
<feature type="region of interest" description="Disordered" evidence="1">
    <location>
        <begin position="57"/>
        <end position="100"/>
    </location>
</feature>
<accession>A0A845BZ24</accession>